<evidence type="ECO:0000256" key="1">
    <source>
        <dbReference type="SAM" id="SignalP"/>
    </source>
</evidence>
<proteinExistence type="predicted"/>
<accession>A0ABT8WTM5</accession>
<feature type="signal peptide" evidence="1">
    <location>
        <begin position="1"/>
        <end position="20"/>
    </location>
</feature>
<dbReference type="Proteomes" id="UP001176806">
    <property type="component" value="Unassembled WGS sequence"/>
</dbReference>
<reference evidence="2" key="1">
    <citation type="submission" date="2023-07" db="EMBL/GenBank/DDBJ databases">
        <title>Two novel species in the genus Flavivirga.</title>
        <authorList>
            <person name="Kwon K."/>
        </authorList>
    </citation>
    <scope>NUCLEOTIDE SEQUENCE</scope>
    <source>
        <strain evidence="2">KACC 14158</strain>
    </source>
</reference>
<keyword evidence="3" id="KW-1185">Reference proteome</keyword>
<keyword evidence="1" id="KW-0732">Signal</keyword>
<organism evidence="2 3">
    <name type="scientific">Flavivirga jejuensis</name>
    <dbReference type="NCBI Taxonomy" id="870487"/>
    <lineage>
        <taxon>Bacteria</taxon>
        <taxon>Pseudomonadati</taxon>
        <taxon>Bacteroidota</taxon>
        <taxon>Flavobacteriia</taxon>
        <taxon>Flavobacteriales</taxon>
        <taxon>Flavobacteriaceae</taxon>
        <taxon>Flavivirga</taxon>
    </lineage>
</organism>
<protein>
    <submittedName>
        <fullName evidence="2">DUF6520 family protein</fullName>
    </submittedName>
</protein>
<evidence type="ECO:0000313" key="2">
    <source>
        <dbReference type="EMBL" id="MDO5976521.1"/>
    </source>
</evidence>
<gene>
    <name evidence="2" type="ORF">Q4Q40_20160</name>
</gene>
<feature type="chain" id="PRO_5046666158" evidence="1">
    <location>
        <begin position="21"/>
        <end position="92"/>
    </location>
</feature>
<dbReference type="EMBL" id="JAUOEL010000008">
    <property type="protein sequence ID" value="MDO5976521.1"/>
    <property type="molecule type" value="Genomic_DNA"/>
</dbReference>
<evidence type="ECO:0000313" key="3">
    <source>
        <dbReference type="Proteomes" id="UP001176806"/>
    </source>
</evidence>
<name>A0ABT8WTM5_9FLAO</name>
<comment type="caution">
    <text evidence="2">The sequence shown here is derived from an EMBL/GenBank/DDBJ whole genome shotgun (WGS) entry which is preliminary data.</text>
</comment>
<sequence length="92" mass="10181">MKHRSLKTVLYAFVFTLAIGASFAFKSAPSDPGIFIQKVGPTHCESQLMALPYGCSIDNWGAKCAIIELGVSHNLYSRVWGVLCMDQYRLPL</sequence>
<dbReference type="RefSeq" id="WP_303303820.1">
    <property type="nucleotide sequence ID" value="NZ_BAABDA010000007.1"/>
</dbReference>